<name>A0A3R7WEQ1_9EURY</name>
<dbReference type="EMBL" id="QZAB01000290">
    <property type="protein sequence ID" value="RQD85618.1"/>
    <property type="molecule type" value="Genomic_DNA"/>
</dbReference>
<evidence type="ECO:0000313" key="1">
    <source>
        <dbReference type="EMBL" id="RQD85618.1"/>
    </source>
</evidence>
<comment type="caution">
    <text evidence="1">The sequence shown here is derived from an EMBL/GenBank/DDBJ whole genome shotgun (WGS) entry which is preliminary data.</text>
</comment>
<protein>
    <submittedName>
        <fullName evidence="1">DUF2111 domain-containing protein</fullName>
    </submittedName>
</protein>
<reference evidence="1 2" key="1">
    <citation type="submission" date="2018-08" db="EMBL/GenBank/DDBJ databases">
        <title>The metabolism and importance of syntrophic acetate oxidation coupled to methane or sulfide production in haloalkaline environments.</title>
        <authorList>
            <person name="Timmers P.H.A."/>
            <person name="Vavourakis C.D."/>
            <person name="Sorokin D.Y."/>
            <person name="Sinninghe Damste J.S."/>
            <person name="Muyzer G."/>
            <person name="Stams A.J.M."/>
            <person name="Plugge C.M."/>
        </authorList>
    </citation>
    <scope>NUCLEOTIDE SEQUENCE [LARGE SCALE GENOMIC DNA]</scope>
    <source>
        <strain evidence="1">MSAO_Arc3</strain>
    </source>
</reference>
<accession>A0A3R7WEQ1</accession>
<dbReference type="Proteomes" id="UP000284763">
    <property type="component" value="Unassembled WGS sequence"/>
</dbReference>
<dbReference type="Pfam" id="PF09884">
    <property type="entry name" value="DUF2111"/>
    <property type="match status" value="1"/>
</dbReference>
<dbReference type="AlphaFoldDB" id="A0A3R7WEQ1"/>
<dbReference type="PIRSF" id="PIRSF006557">
    <property type="entry name" value="UCP006557_sign"/>
    <property type="match status" value="1"/>
</dbReference>
<sequence length="131" mass="14440">MCLTPDSTSKEIEPIALAIHSLLELPTTMRTKNKKGVRVEKSKIIDSNYTGPILEEVLVTEKVTRKIPRYGPYKGKAVIVVPIKSSDGNSTIAAIGVVDLLASLDMMSLFDEYPNILEEVERAKKDLYSCG</sequence>
<organism evidence="1 2">
    <name type="scientific">Methanosalsum natronophilum</name>
    <dbReference type="NCBI Taxonomy" id="768733"/>
    <lineage>
        <taxon>Archaea</taxon>
        <taxon>Methanobacteriati</taxon>
        <taxon>Methanobacteriota</taxon>
        <taxon>Stenosarchaea group</taxon>
        <taxon>Methanomicrobia</taxon>
        <taxon>Methanosarcinales</taxon>
        <taxon>Methanosarcinaceae</taxon>
        <taxon>Methanosalsum</taxon>
    </lineage>
</organism>
<evidence type="ECO:0000313" key="2">
    <source>
        <dbReference type="Proteomes" id="UP000284763"/>
    </source>
</evidence>
<gene>
    <name evidence="1" type="ORF">D5R95_04435</name>
</gene>
<dbReference type="InterPro" id="IPR012029">
    <property type="entry name" value="UCP006557"/>
</dbReference>
<proteinExistence type="predicted"/>